<dbReference type="GO" id="GO:0030288">
    <property type="term" value="C:outer membrane-bounded periplasmic space"/>
    <property type="evidence" value="ECO:0007669"/>
    <property type="project" value="TreeGrafter"/>
</dbReference>
<feature type="transmembrane region" description="Helical" evidence="12">
    <location>
        <begin position="65"/>
        <end position="88"/>
    </location>
</feature>
<organism evidence="16 17">
    <name type="scientific">Parabacteroides distasonis</name>
    <dbReference type="NCBI Taxonomy" id="823"/>
    <lineage>
        <taxon>Bacteria</taxon>
        <taxon>Pseudomonadati</taxon>
        <taxon>Bacteroidota</taxon>
        <taxon>Bacteroidia</taxon>
        <taxon>Bacteroidales</taxon>
        <taxon>Tannerellaceae</taxon>
        <taxon>Parabacteroides</taxon>
    </lineage>
</organism>
<comment type="pathway">
    <text evidence="1">Cell wall biogenesis; peptidoglycan biosynthesis.</text>
</comment>
<name>A0A173R9H2_PARDI</name>
<evidence type="ECO:0000256" key="3">
    <source>
        <dbReference type="ARBA" id="ARBA00007739"/>
    </source>
</evidence>
<dbReference type="GO" id="GO:0004180">
    <property type="term" value="F:carboxypeptidase activity"/>
    <property type="evidence" value="ECO:0007669"/>
    <property type="project" value="UniProtKB-KW"/>
</dbReference>
<evidence type="ECO:0000256" key="7">
    <source>
        <dbReference type="ARBA" id="ARBA00022679"/>
    </source>
</evidence>
<keyword evidence="7" id="KW-0808">Transferase</keyword>
<dbReference type="Gene3D" id="3.40.710.10">
    <property type="entry name" value="DD-peptidase/beta-lactamase superfamily"/>
    <property type="match status" value="1"/>
</dbReference>
<dbReference type="RefSeq" id="WP_081033042.1">
    <property type="nucleotide sequence ID" value="NZ_CYXP01000001.1"/>
</dbReference>
<proteinExistence type="inferred from homology"/>
<comment type="catalytic activity">
    <reaction evidence="11">
        <text>[GlcNAc-(1-&gt;4)-Mur2Ac(oyl-L-Ala-gamma-D-Glu-L-Lys-D-Ala-D-Ala)](n)-di-trans,octa-cis-undecaprenyl diphosphate + beta-D-GlcNAc-(1-&gt;4)-Mur2Ac(oyl-L-Ala-gamma-D-Glu-L-Lys-D-Ala-D-Ala)-di-trans,octa-cis-undecaprenyl diphosphate = [GlcNAc-(1-&gt;4)-Mur2Ac(oyl-L-Ala-gamma-D-Glu-L-Lys-D-Ala-D-Ala)](n+1)-di-trans,octa-cis-undecaprenyl diphosphate + di-trans,octa-cis-undecaprenyl diphosphate + H(+)</text>
        <dbReference type="Rhea" id="RHEA:23708"/>
        <dbReference type="Rhea" id="RHEA-COMP:9602"/>
        <dbReference type="Rhea" id="RHEA-COMP:9603"/>
        <dbReference type="ChEBI" id="CHEBI:15378"/>
        <dbReference type="ChEBI" id="CHEBI:58405"/>
        <dbReference type="ChEBI" id="CHEBI:60033"/>
        <dbReference type="ChEBI" id="CHEBI:78435"/>
        <dbReference type="EC" id="2.4.99.28"/>
    </reaction>
</comment>
<dbReference type="NCBIfam" id="TIGR02073">
    <property type="entry name" value="PBP_1c"/>
    <property type="match status" value="1"/>
</dbReference>
<dbReference type="InterPro" id="IPR011815">
    <property type="entry name" value="PBP_1c"/>
</dbReference>
<evidence type="ECO:0000259" key="15">
    <source>
        <dbReference type="Pfam" id="PF06832"/>
    </source>
</evidence>
<dbReference type="PANTHER" id="PTHR32282:SF15">
    <property type="entry name" value="PENICILLIN-BINDING PROTEIN 1C"/>
    <property type="match status" value="1"/>
</dbReference>
<dbReference type="InterPro" id="IPR001460">
    <property type="entry name" value="PCN-bd_Tpept"/>
</dbReference>
<keyword evidence="9" id="KW-0511">Multifunctional enzyme</keyword>
<evidence type="ECO:0000256" key="8">
    <source>
        <dbReference type="ARBA" id="ARBA00022801"/>
    </source>
</evidence>
<dbReference type="GO" id="GO:0008658">
    <property type="term" value="F:penicillin binding"/>
    <property type="evidence" value="ECO:0007669"/>
    <property type="project" value="InterPro"/>
</dbReference>
<dbReference type="InterPro" id="IPR012338">
    <property type="entry name" value="Beta-lactam/transpept-like"/>
</dbReference>
<keyword evidence="6" id="KW-0328">Glycosyltransferase</keyword>
<dbReference type="InterPro" id="IPR050396">
    <property type="entry name" value="Glycosyltr_51/Transpeptidase"/>
</dbReference>
<dbReference type="GO" id="GO:0008955">
    <property type="term" value="F:peptidoglycan glycosyltransferase activity"/>
    <property type="evidence" value="ECO:0007669"/>
    <property type="project" value="UniProtKB-EC"/>
</dbReference>
<evidence type="ECO:0000256" key="1">
    <source>
        <dbReference type="ARBA" id="ARBA00004752"/>
    </source>
</evidence>
<dbReference type="GO" id="GO:0009252">
    <property type="term" value="P:peptidoglycan biosynthetic process"/>
    <property type="evidence" value="ECO:0007669"/>
    <property type="project" value="InterPro"/>
</dbReference>
<dbReference type="Pfam" id="PF00905">
    <property type="entry name" value="Transpeptidase"/>
    <property type="match status" value="1"/>
</dbReference>
<keyword evidence="8" id="KW-0378">Hydrolase</keyword>
<dbReference type="GO" id="GO:0006508">
    <property type="term" value="P:proteolysis"/>
    <property type="evidence" value="ECO:0007669"/>
    <property type="project" value="UniProtKB-KW"/>
</dbReference>
<dbReference type="InterPro" id="IPR036950">
    <property type="entry name" value="PBP_transglycosylase"/>
</dbReference>
<dbReference type="Gene3D" id="1.10.3810.10">
    <property type="entry name" value="Biosynthetic peptidoglycan transglycosylase-like"/>
    <property type="match status" value="1"/>
</dbReference>
<sequence length="848" mass="95117">MRRVSIGMIEAVLLIKYRNTQPDSTAVLRKEYRSTLLTVLQYFLRSTGRYLSHLSKSLLPRPGRVPWRLLASLLGIGVTAWCVMYGIVPRQLFPAPCSTLLYSAEGELLGARIAPDGQWRFPAADSLPDKFVDCLLTYEDKRFFYHPGIDPAAIFRAIRLNGKAGRVVSGGSTLTMQLARIARGNQDRTFYEKTIEMCWALFLETTYSKQEILNLYASHAPFGGNVIGLETAAWRYFGRSASELSWAESATLAVLPNSPALIHPGRNRKQLKEKRDRLLASLQKKGVLEETEYELACMEPLPEAPLPLPNDAPHLLERLAAEQPGQRIQTSVRQALQRQTQALVNRYAREYSSNHIHNLAAIVADVETGEVLAYAGNATYPADERRGNQVDIITSPRSTGSILKPFLYAGMLHDGLLLPSMLVSDVPLNINGFSPHNYNKTFYGAVPAHVAIERSLNVPLVHMLSQYNTGRFMSLLKSWGMTTLRFSEEHYGASLILGGAEGTLWDLSGMYASMSRVLKHYRTYNGRYNPADIHPLTPFPAERKEPIRSLTDSRLTDKALLSSAALWYTFEAMSALNRPEEEADWQQFESMKRIAWKTGTSYGGRDAWAIGTTPRYVVGVWAGNASGEGRPGLTGVGNAAPVLFDLFSLLPGGEWFDLPYDETLPMAICRNSGHKASPYCEQTDTLYMPLSGNNTGICPYHKLVHLSADGRYRVNSSCESVDRMISRPWFVLPPAQEYYYRNYHIDYIPLPPVKPGCGQDLNRQIELIYPEHNAILYLPKGFSGKSEKFIFKAAHARRDATIYWHLDESYLGETTENHQISCSVSQGKHLLTLIDNEGNQKKIQFEVK</sequence>
<evidence type="ECO:0000256" key="5">
    <source>
        <dbReference type="ARBA" id="ARBA00022670"/>
    </source>
</evidence>
<keyword evidence="12" id="KW-1133">Transmembrane helix</keyword>
<keyword evidence="12" id="KW-0472">Membrane</keyword>
<evidence type="ECO:0000256" key="6">
    <source>
        <dbReference type="ARBA" id="ARBA00022676"/>
    </source>
</evidence>
<dbReference type="EC" id="2.4.99.28" evidence="10"/>
<dbReference type="Proteomes" id="UP000095591">
    <property type="component" value="Unassembled WGS sequence"/>
</dbReference>
<evidence type="ECO:0000259" key="13">
    <source>
        <dbReference type="Pfam" id="PF00905"/>
    </source>
</evidence>
<reference evidence="16 17" key="1">
    <citation type="submission" date="2015-09" db="EMBL/GenBank/DDBJ databases">
        <authorList>
            <consortium name="Pathogen Informatics"/>
        </authorList>
    </citation>
    <scope>NUCLEOTIDE SEQUENCE [LARGE SCALE GENOMIC DNA]</scope>
    <source>
        <strain evidence="16 17">2789STDY5608872</strain>
    </source>
</reference>
<evidence type="ECO:0000313" key="17">
    <source>
        <dbReference type="Proteomes" id="UP000095591"/>
    </source>
</evidence>
<protein>
    <recommendedName>
        <fullName evidence="10">peptidoglycan glycosyltransferase</fullName>
        <ecNumber evidence="10">2.4.99.28</ecNumber>
    </recommendedName>
</protein>
<evidence type="ECO:0000256" key="12">
    <source>
        <dbReference type="SAM" id="Phobius"/>
    </source>
</evidence>
<keyword evidence="4" id="KW-0121">Carboxypeptidase</keyword>
<evidence type="ECO:0000313" key="16">
    <source>
        <dbReference type="EMBL" id="CUM74048.1"/>
    </source>
</evidence>
<keyword evidence="12" id="KW-0812">Transmembrane</keyword>
<dbReference type="AlphaFoldDB" id="A0A173R9H2"/>
<dbReference type="InterPro" id="IPR001264">
    <property type="entry name" value="Glyco_trans_51"/>
</dbReference>
<dbReference type="EMBL" id="CYXP01000001">
    <property type="protein sequence ID" value="CUM74048.1"/>
    <property type="molecule type" value="Genomic_DNA"/>
</dbReference>
<evidence type="ECO:0000259" key="14">
    <source>
        <dbReference type="Pfam" id="PF00912"/>
    </source>
</evidence>
<comment type="similarity">
    <text evidence="3">In the N-terminal section; belongs to the glycosyltransferase 51 family.</text>
</comment>
<dbReference type="PANTHER" id="PTHR32282">
    <property type="entry name" value="BINDING PROTEIN TRANSPEPTIDASE, PUTATIVE-RELATED"/>
    <property type="match status" value="1"/>
</dbReference>
<feature type="domain" description="Penicillin-binding protein transpeptidase" evidence="13">
    <location>
        <begin position="360"/>
        <end position="490"/>
    </location>
</feature>
<comment type="similarity">
    <text evidence="2">In the C-terminal section; belongs to the transpeptidase family.</text>
</comment>
<evidence type="ECO:0000256" key="4">
    <source>
        <dbReference type="ARBA" id="ARBA00022645"/>
    </source>
</evidence>
<dbReference type="SUPFAM" id="SSF56601">
    <property type="entry name" value="beta-lactamase/transpeptidase-like"/>
    <property type="match status" value="1"/>
</dbReference>
<dbReference type="Pfam" id="PF06832">
    <property type="entry name" value="BiPBP_C"/>
    <property type="match status" value="1"/>
</dbReference>
<feature type="domain" description="Glycosyl transferase family 51" evidence="14">
    <location>
        <begin position="123"/>
        <end position="282"/>
    </location>
</feature>
<gene>
    <name evidence="16" type="primary">pbpD_1</name>
    <name evidence="16" type="ORF">ERS852429_00316</name>
</gene>
<keyword evidence="5" id="KW-0645">Protease</keyword>
<dbReference type="InterPro" id="IPR023346">
    <property type="entry name" value="Lysozyme-like_dom_sf"/>
</dbReference>
<evidence type="ECO:0000256" key="9">
    <source>
        <dbReference type="ARBA" id="ARBA00023268"/>
    </source>
</evidence>
<evidence type="ECO:0000256" key="10">
    <source>
        <dbReference type="ARBA" id="ARBA00044770"/>
    </source>
</evidence>
<feature type="domain" description="Penicillin-binding C-terminal" evidence="15">
    <location>
        <begin position="756"/>
        <end position="845"/>
    </location>
</feature>
<evidence type="ECO:0000256" key="2">
    <source>
        <dbReference type="ARBA" id="ARBA00007090"/>
    </source>
</evidence>
<dbReference type="InterPro" id="IPR009647">
    <property type="entry name" value="PBP_C"/>
</dbReference>
<dbReference type="SUPFAM" id="SSF53955">
    <property type="entry name" value="Lysozyme-like"/>
    <property type="match status" value="1"/>
</dbReference>
<accession>A0A173R9H2</accession>
<dbReference type="Pfam" id="PF00912">
    <property type="entry name" value="Transgly"/>
    <property type="match status" value="1"/>
</dbReference>
<evidence type="ECO:0000256" key="11">
    <source>
        <dbReference type="ARBA" id="ARBA00049902"/>
    </source>
</evidence>